<accession>A0A2N6D145</accession>
<protein>
    <submittedName>
        <fullName evidence="2">Acriflavine resistance protein B</fullName>
    </submittedName>
</protein>
<dbReference type="STRING" id="1111735.GCA_000428045_03497"/>
<feature type="transmembrane region" description="Helical" evidence="1">
    <location>
        <begin position="529"/>
        <end position="548"/>
    </location>
</feature>
<dbReference type="RefSeq" id="WP_273437171.1">
    <property type="nucleotide sequence ID" value="NZ_PKUN01000001.1"/>
</dbReference>
<dbReference type="SUPFAM" id="SSF82866">
    <property type="entry name" value="Multidrug efflux transporter AcrB transmembrane domain"/>
    <property type="match status" value="2"/>
</dbReference>
<feature type="transmembrane region" description="Helical" evidence="1">
    <location>
        <begin position="12"/>
        <end position="31"/>
    </location>
</feature>
<dbReference type="PANTHER" id="PTHR32063">
    <property type="match status" value="1"/>
</dbReference>
<reference evidence="2 3" key="1">
    <citation type="submission" date="2017-11" db="EMBL/GenBank/DDBJ databases">
        <title>Genome-resolved metagenomics identifies genetic mobility, metabolic interactions, and unexpected diversity in perchlorate-reducing communities.</title>
        <authorList>
            <person name="Barnum T.P."/>
            <person name="Figueroa I.A."/>
            <person name="Carlstrom C.I."/>
            <person name="Lucas L.N."/>
            <person name="Engelbrektson A.L."/>
            <person name="Coates J.D."/>
        </authorList>
    </citation>
    <scope>NUCLEOTIDE SEQUENCE [LARGE SCALE GENOMIC DNA]</scope>
    <source>
        <strain evidence="2">BM301</strain>
    </source>
</reference>
<feature type="transmembrane region" description="Helical" evidence="1">
    <location>
        <begin position="863"/>
        <end position="885"/>
    </location>
</feature>
<dbReference type="SUPFAM" id="SSF82714">
    <property type="entry name" value="Multidrug efflux transporter AcrB TolC docking domain, DN and DC subdomains"/>
    <property type="match status" value="2"/>
</dbReference>
<dbReference type="GO" id="GO:0005886">
    <property type="term" value="C:plasma membrane"/>
    <property type="evidence" value="ECO:0007669"/>
    <property type="project" value="TreeGrafter"/>
</dbReference>
<feature type="transmembrane region" description="Helical" evidence="1">
    <location>
        <begin position="329"/>
        <end position="347"/>
    </location>
</feature>
<evidence type="ECO:0000256" key="1">
    <source>
        <dbReference type="SAM" id="Phobius"/>
    </source>
</evidence>
<dbReference type="Gene3D" id="3.30.2090.10">
    <property type="entry name" value="Multidrug efflux transporter AcrB TolC docking domain, DN and DC subdomains"/>
    <property type="match status" value="2"/>
</dbReference>
<dbReference type="InterPro" id="IPR027463">
    <property type="entry name" value="AcrB_DN_DC_subdom"/>
</dbReference>
<name>A0A2N6D145_9GAMM</name>
<dbReference type="GO" id="GO:0042910">
    <property type="term" value="F:xenobiotic transmembrane transporter activity"/>
    <property type="evidence" value="ECO:0007669"/>
    <property type="project" value="TreeGrafter"/>
</dbReference>
<evidence type="ECO:0000313" key="3">
    <source>
        <dbReference type="Proteomes" id="UP000235015"/>
    </source>
</evidence>
<dbReference type="Gene3D" id="3.30.70.1320">
    <property type="entry name" value="Multidrug efflux transporter AcrB pore domain like"/>
    <property type="match status" value="1"/>
</dbReference>
<sequence>MIAWFARNHVAANLLMVSLLILGLSSLYFRIPLEVFPTLEAQQVNVEISLPGATPEDAEQGIAILVEEAVQDLEGIKEITSRSSEGTASVGLEIDNGYDPREMLADIKSRVDSINNLPVDAEKPVVSLATWRREVITVAIAGHYPEREIRGLTEQVRDDLLRIPGITQVELDSVRAYEIAIEMSEDSLRQYGISLREVAQAISNSALDLSAGNIKADAGEILIRSKGQAYRRDQFDSIIVLTHPDGSIVRVKDLARVNDGFEESPLRSRFNGKMAGFVDVFRVGDQSAIDVADKVKAYVAERQASLPQGVEMTTWRDRSRIVKKRLQTLTNNAIQGGVLVLLLLTLFLRPSIAFWVFIGVPVSFMGAFVAMPFFDVSLNVFSLFAFLLVLGIVVDDAIVTGENVYTHLRHAENGLEAAIRGTREVAVPVTFGILTTIAAFLPLAFIEGRRGLLFAQIPIVVIPIFLFSLIESKFVLPAHLKHIKLRSERHQPGLLERFQQGFADGFERAILRYYRPVLKTALDHRWSTLVLFCGILLIMVTLATTGWTRFTFWPRVQSELARASLTMPTGTPFEVTDRYIRKITDAAFSLKQKYRDDEGVDLVLDIKSTTGSSGARGSGSHTGLVMFEIVAPEDRISQVTSIELVREWSKMIGVIPGAESLTFRAEIGRISDPIEIQFSGVNFATLSEVADKAKERLALYPAVFDISDTLSDGKQELQIELKDEAHALGLTRSDVLNQIRNAFYGFQVQRIQRGREDIRVMVRYPESERKSVANLEDLRITSANGLSVPLGQVVTLKPGKSPTSIIRINRYRTVKVAADINKATANMTVLQGELSDFLDNLLLQYPGVSYSFEGEMREQQESFGSMGIGLGIMLFVIYGLLAIPFNSYLQPLVVMSIIPFGAIGALGGHWIMGMDLTMLSLLGMMALVGVVVNDSLVLVDFINNHKQSSNLQEAIMNAGVARFRPVMLTSLTTFMGLMPLLFEQSTQAQFLIPMAVSLGFGILFATFITLILVPVNYLLMERGIAGWKRLMER</sequence>
<feature type="transmembrane region" description="Helical" evidence="1">
    <location>
        <begin position="452"/>
        <end position="476"/>
    </location>
</feature>
<feature type="transmembrane region" description="Helical" evidence="1">
    <location>
        <begin position="918"/>
        <end position="942"/>
    </location>
</feature>
<dbReference type="Proteomes" id="UP000235015">
    <property type="component" value="Unassembled WGS sequence"/>
</dbReference>
<keyword evidence="1" id="KW-0812">Transmembrane</keyword>
<dbReference type="SUPFAM" id="SSF82693">
    <property type="entry name" value="Multidrug efflux transporter AcrB pore domain, PN1, PN2, PC1 and PC2 subdomains"/>
    <property type="match status" value="2"/>
</dbReference>
<dbReference type="PANTHER" id="PTHR32063:SF33">
    <property type="entry name" value="RND SUPERFAMILY EFFLUX PUMP PERMEASE COMPONENT"/>
    <property type="match status" value="1"/>
</dbReference>
<dbReference type="InterPro" id="IPR001036">
    <property type="entry name" value="Acrflvin-R"/>
</dbReference>
<dbReference type="Gene3D" id="3.30.70.1440">
    <property type="entry name" value="Multidrug efflux transporter AcrB pore domain"/>
    <property type="match status" value="1"/>
</dbReference>
<organism evidence="2 3">
    <name type="scientific">Sedimenticola selenatireducens</name>
    <dbReference type="NCBI Taxonomy" id="191960"/>
    <lineage>
        <taxon>Bacteria</taxon>
        <taxon>Pseudomonadati</taxon>
        <taxon>Pseudomonadota</taxon>
        <taxon>Gammaproteobacteria</taxon>
        <taxon>Chromatiales</taxon>
        <taxon>Sedimenticolaceae</taxon>
        <taxon>Sedimenticola</taxon>
    </lineage>
</organism>
<dbReference type="PRINTS" id="PR00702">
    <property type="entry name" value="ACRIFLAVINRP"/>
</dbReference>
<feature type="transmembrane region" description="Helical" evidence="1">
    <location>
        <begin position="425"/>
        <end position="446"/>
    </location>
</feature>
<dbReference type="Gene3D" id="1.20.1640.10">
    <property type="entry name" value="Multidrug efflux transporter AcrB transmembrane domain"/>
    <property type="match status" value="2"/>
</dbReference>
<evidence type="ECO:0000313" key="2">
    <source>
        <dbReference type="EMBL" id="PLX63409.1"/>
    </source>
</evidence>
<dbReference type="Gene3D" id="3.30.70.1430">
    <property type="entry name" value="Multidrug efflux transporter AcrB pore domain"/>
    <property type="match status" value="2"/>
</dbReference>
<feature type="transmembrane region" description="Helical" evidence="1">
    <location>
        <begin position="892"/>
        <end position="912"/>
    </location>
</feature>
<comment type="caution">
    <text evidence="2">The sequence shown here is derived from an EMBL/GenBank/DDBJ whole genome shotgun (WGS) entry which is preliminary data.</text>
</comment>
<dbReference type="EMBL" id="PKUN01000001">
    <property type="protein sequence ID" value="PLX63409.1"/>
    <property type="molecule type" value="Genomic_DNA"/>
</dbReference>
<keyword evidence="1" id="KW-1133">Transmembrane helix</keyword>
<gene>
    <name evidence="2" type="ORF">C0630_00405</name>
</gene>
<dbReference type="AlphaFoldDB" id="A0A2N6D145"/>
<feature type="transmembrane region" description="Helical" evidence="1">
    <location>
        <begin position="963"/>
        <end position="982"/>
    </location>
</feature>
<dbReference type="Pfam" id="PF00873">
    <property type="entry name" value="ACR_tran"/>
    <property type="match status" value="1"/>
</dbReference>
<feature type="transmembrane region" description="Helical" evidence="1">
    <location>
        <begin position="994"/>
        <end position="1019"/>
    </location>
</feature>
<keyword evidence="1" id="KW-0472">Membrane</keyword>
<proteinExistence type="predicted"/>